<proteinExistence type="predicted"/>
<dbReference type="Proteomes" id="UP000814128">
    <property type="component" value="Unassembled WGS sequence"/>
</dbReference>
<comment type="caution">
    <text evidence="1">The sequence shown here is derived from an EMBL/GenBank/DDBJ whole genome shotgun (WGS) entry which is preliminary data.</text>
</comment>
<gene>
    <name evidence="1" type="ORF">K488DRAFT_86317</name>
</gene>
<feature type="non-terminal residue" evidence="1">
    <location>
        <position position="1"/>
    </location>
</feature>
<sequence length="171" mass="18317">SEEPGGAVGELSARLRALRAERKALEDNPYGACTSPRASEPELPRPPRHQRTHTHPHHGGPFFSPHRPGGVPKRPSFAPPPQILQRAPGAFSPQQQQQAARATAALVQRPPLAQQQQQPPRTPGVGRPPTMRRRSSPTASGHGAERSTLSSLAPPFEPAAVRSRGPPWGAV</sequence>
<reference evidence="1" key="2">
    <citation type="journal article" date="2022" name="New Phytol.">
        <title>Evolutionary transition to the ectomycorrhizal habit in the genomes of a hyperdiverse lineage of mushroom-forming fungi.</title>
        <authorList>
            <person name="Looney B."/>
            <person name="Miyauchi S."/>
            <person name="Morin E."/>
            <person name="Drula E."/>
            <person name="Courty P.E."/>
            <person name="Kohler A."/>
            <person name="Kuo A."/>
            <person name="LaButti K."/>
            <person name="Pangilinan J."/>
            <person name="Lipzen A."/>
            <person name="Riley R."/>
            <person name="Andreopoulos W."/>
            <person name="He G."/>
            <person name="Johnson J."/>
            <person name="Nolan M."/>
            <person name="Tritt A."/>
            <person name="Barry K.W."/>
            <person name="Grigoriev I.V."/>
            <person name="Nagy L.G."/>
            <person name="Hibbett D."/>
            <person name="Henrissat B."/>
            <person name="Matheny P.B."/>
            <person name="Labbe J."/>
            <person name="Martin F.M."/>
        </authorList>
    </citation>
    <scope>NUCLEOTIDE SEQUENCE</scope>
    <source>
        <strain evidence="1">EC-137</strain>
    </source>
</reference>
<keyword evidence="2" id="KW-1185">Reference proteome</keyword>
<protein>
    <submittedName>
        <fullName evidence="1">Uncharacterized protein</fullName>
    </submittedName>
</protein>
<name>A0ACB8QK18_9AGAM</name>
<dbReference type="EMBL" id="MU273562">
    <property type="protein sequence ID" value="KAI0031938.1"/>
    <property type="molecule type" value="Genomic_DNA"/>
</dbReference>
<accession>A0ACB8QK18</accession>
<evidence type="ECO:0000313" key="1">
    <source>
        <dbReference type="EMBL" id="KAI0031938.1"/>
    </source>
</evidence>
<evidence type="ECO:0000313" key="2">
    <source>
        <dbReference type="Proteomes" id="UP000814128"/>
    </source>
</evidence>
<organism evidence="1 2">
    <name type="scientific">Vararia minispora EC-137</name>
    <dbReference type="NCBI Taxonomy" id="1314806"/>
    <lineage>
        <taxon>Eukaryota</taxon>
        <taxon>Fungi</taxon>
        <taxon>Dikarya</taxon>
        <taxon>Basidiomycota</taxon>
        <taxon>Agaricomycotina</taxon>
        <taxon>Agaricomycetes</taxon>
        <taxon>Russulales</taxon>
        <taxon>Lachnocladiaceae</taxon>
        <taxon>Vararia</taxon>
    </lineage>
</organism>
<reference evidence="1" key="1">
    <citation type="submission" date="2021-02" db="EMBL/GenBank/DDBJ databases">
        <authorList>
            <consortium name="DOE Joint Genome Institute"/>
            <person name="Ahrendt S."/>
            <person name="Looney B.P."/>
            <person name="Miyauchi S."/>
            <person name="Morin E."/>
            <person name="Drula E."/>
            <person name="Courty P.E."/>
            <person name="Chicoki N."/>
            <person name="Fauchery L."/>
            <person name="Kohler A."/>
            <person name="Kuo A."/>
            <person name="Labutti K."/>
            <person name="Pangilinan J."/>
            <person name="Lipzen A."/>
            <person name="Riley R."/>
            <person name="Andreopoulos W."/>
            <person name="He G."/>
            <person name="Johnson J."/>
            <person name="Barry K.W."/>
            <person name="Grigoriev I.V."/>
            <person name="Nagy L."/>
            <person name="Hibbett D."/>
            <person name="Henrissat B."/>
            <person name="Matheny P.B."/>
            <person name="Labbe J."/>
            <person name="Martin F."/>
        </authorList>
    </citation>
    <scope>NUCLEOTIDE SEQUENCE</scope>
    <source>
        <strain evidence="1">EC-137</strain>
    </source>
</reference>